<reference evidence="2" key="1">
    <citation type="submission" date="2019-04" db="EMBL/GenBank/DDBJ databases">
        <title>Genome assembly of Zosterops borbonicus 15179.</title>
        <authorList>
            <person name="Leroy T."/>
            <person name="Anselmetti Y."/>
            <person name="Tilak M.-K."/>
            <person name="Nabholz B."/>
        </authorList>
    </citation>
    <scope>NUCLEOTIDE SEQUENCE</scope>
    <source>
        <strain evidence="2">HGM_15179</strain>
        <tissue evidence="2">Muscle</tissue>
    </source>
</reference>
<evidence type="ECO:0000313" key="3">
    <source>
        <dbReference type="Proteomes" id="UP000796761"/>
    </source>
</evidence>
<gene>
    <name evidence="2" type="ORF">HGM15179_018387</name>
</gene>
<evidence type="ECO:0000313" key="2">
    <source>
        <dbReference type="EMBL" id="TRZ08711.1"/>
    </source>
</evidence>
<dbReference type="EMBL" id="SWJQ01001260">
    <property type="protein sequence ID" value="TRZ08711.1"/>
    <property type="molecule type" value="Genomic_DNA"/>
</dbReference>
<sequence length="271" mass="30654">MVLMSVAQGVLPVSLMVLSRKSVLNLKNTMTSSVEANALASSHQREQAEASRSEGIGSPGAIILQGPPPSAANRIPSCSGSRQSLLSPLAELDLTRDNFIIRPVHSSIVAERFCFQENCEWLELVLTLWVYEGWDLLPCQRLHCHLQLDITCLHHSQGGQHQRPITKQLLSTMQIFLPNYKVPPKPMKKENCEWLELVLTLWVYEGWDLLPCQRLHCHLQLDITCLHHSQGGQHQRQLFLMYLGVAKFNHFDDHKALIFCENIMATKAMST</sequence>
<name>A0A8K1FZ29_9PASS</name>
<accession>A0A8K1FZ29</accession>
<keyword evidence="3" id="KW-1185">Reference proteome</keyword>
<dbReference type="OrthoDB" id="5572587at2759"/>
<feature type="compositionally biased region" description="Basic and acidic residues" evidence="1">
    <location>
        <begin position="43"/>
        <end position="52"/>
    </location>
</feature>
<organism evidence="2 3">
    <name type="scientific">Zosterops borbonicus</name>
    <dbReference type="NCBI Taxonomy" id="364589"/>
    <lineage>
        <taxon>Eukaryota</taxon>
        <taxon>Metazoa</taxon>
        <taxon>Chordata</taxon>
        <taxon>Craniata</taxon>
        <taxon>Vertebrata</taxon>
        <taxon>Euteleostomi</taxon>
        <taxon>Archelosauria</taxon>
        <taxon>Archosauria</taxon>
        <taxon>Dinosauria</taxon>
        <taxon>Saurischia</taxon>
        <taxon>Theropoda</taxon>
        <taxon>Coelurosauria</taxon>
        <taxon>Aves</taxon>
        <taxon>Neognathae</taxon>
        <taxon>Neoaves</taxon>
        <taxon>Telluraves</taxon>
        <taxon>Australaves</taxon>
        <taxon>Passeriformes</taxon>
        <taxon>Sylvioidea</taxon>
        <taxon>Zosteropidae</taxon>
        <taxon>Zosterops</taxon>
    </lineage>
</organism>
<proteinExistence type="predicted"/>
<dbReference type="Proteomes" id="UP000796761">
    <property type="component" value="Unassembled WGS sequence"/>
</dbReference>
<feature type="region of interest" description="Disordered" evidence="1">
    <location>
        <begin position="37"/>
        <end position="59"/>
    </location>
</feature>
<evidence type="ECO:0000256" key="1">
    <source>
        <dbReference type="SAM" id="MobiDB-lite"/>
    </source>
</evidence>
<comment type="caution">
    <text evidence="2">The sequence shown here is derived from an EMBL/GenBank/DDBJ whole genome shotgun (WGS) entry which is preliminary data.</text>
</comment>
<protein>
    <submittedName>
        <fullName evidence="2">Uncharacterized protein</fullName>
    </submittedName>
</protein>
<dbReference type="AlphaFoldDB" id="A0A8K1FZ29"/>